<dbReference type="Proteomes" id="UP000233248">
    <property type="component" value="Unassembled WGS sequence"/>
</dbReference>
<evidence type="ECO:0000313" key="1">
    <source>
        <dbReference type="EMBL" id="PKI79676.1"/>
    </source>
</evidence>
<comment type="caution">
    <text evidence="1">The sequence shown here is derived from an EMBL/GenBank/DDBJ whole genome shotgun (WGS) entry which is preliminary data.</text>
</comment>
<dbReference type="AlphaFoldDB" id="A0A2N1IZE9"/>
<dbReference type="EMBL" id="NXIF01000084">
    <property type="protein sequence ID" value="PKI79676.1"/>
    <property type="molecule type" value="Genomic_DNA"/>
</dbReference>
<reference evidence="1 2" key="1">
    <citation type="submission" date="2017-09" db="EMBL/GenBank/DDBJ databases">
        <title>Genomics of the genus Arcobacter.</title>
        <authorList>
            <person name="Perez-Cataluna A."/>
            <person name="Figueras M.J."/>
            <person name="Salas-Masso N."/>
        </authorList>
    </citation>
    <scope>NUCLEOTIDE SEQUENCE [LARGE SCALE GENOMIC DNA]</scope>
    <source>
        <strain evidence="1 2">DSM 18005</strain>
    </source>
</reference>
<feature type="non-terminal residue" evidence="1">
    <location>
        <position position="1"/>
    </location>
</feature>
<evidence type="ECO:0000313" key="2">
    <source>
        <dbReference type="Proteomes" id="UP000233248"/>
    </source>
</evidence>
<accession>A0A2N1IZE9</accession>
<name>A0A2N1IZE9_9BACT</name>
<gene>
    <name evidence="1" type="ORF">CP960_13270</name>
</gene>
<sequence length="137" mass="15678">NSVTSNSYFANLLGFKGDNANTQFSNYVNGNGKNFTTRELIRLIELMGNDSKPILDYMCDKAGFVCSERATPHKHIEDIRDILQKFSIDNGLLNASFLNAIKDNNIDEEETKQLKELSYQFRARLLQFEFALSEKLK</sequence>
<organism evidence="1 2">
    <name type="scientific">Malaciobacter halophilus</name>
    <dbReference type="NCBI Taxonomy" id="197482"/>
    <lineage>
        <taxon>Bacteria</taxon>
        <taxon>Pseudomonadati</taxon>
        <taxon>Campylobacterota</taxon>
        <taxon>Epsilonproteobacteria</taxon>
        <taxon>Campylobacterales</taxon>
        <taxon>Arcobacteraceae</taxon>
        <taxon>Malaciobacter</taxon>
    </lineage>
</organism>
<dbReference type="RefSeq" id="WP_165777371.1">
    <property type="nucleotide sequence ID" value="NZ_NXIF01000084.1"/>
</dbReference>
<protein>
    <submittedName>
        <fullName evidence="1">Uncharacterized protein</fullName>
    </submittedName>
</protein>
<keyword evidence="2" id="KW-1185">Reference proteome</keyword>
<proteinExistence type="predicted"/>